<evidence type="ECO:0008006" key="4">
    <source>
        <dbReference type="Google" id="ProtNLM"/>
    </source>
</evidence>
<feature type="region of interest" description="Disordered" evidence="1">
    <location>
        <begin position="1"/>
        <end position="68"/>
    </location>
</feature>
<evidence type="ECO:0000256" key="1">
    <source>
        <dbReference type="SAM" id="MobiDB-lite"/>
    </source>
</evidence>
<sequence>MSSPQGMLKDLHEKPGQTATRIGETVNVNHARITEEKRDSTCQLGKQRFKERRKQKGKEASRKRKDVPDLIEAQLPPNLILPGAKLKLMSQSLAYKIIRRKKMNTFVYQDALDRWDTRKNITQAHEAVSGINGTVEQTWSSDRGICSTCGGTESMEHILTKCTAAGQRLIWDLTSELWKKKPGDGTRPSLGEIMACGMVEKGNRGESKFFRIIVSESAYLIWKLRNERVIGAKGEAPEREITNRWLQTINIDSAVHI</sequence>
<evidence type="ECO:0000313" key="2">
    <source>
        <dbReference type="EMBL" id="KAK7027003.1"/>
    </source>
</evidence>
<comment type="caution">
    <text evidence="2">The sequence shown here is derived from an EMBL/GenBank/DDBJ whole genome shotgun (WGS) entry which is preliminary data.</text>
</comment>
<name>A0AAW0BLS6_9AGAR</name>
<proteinExistence type="predicted"/>
<dbReference type="AlphaFoldDB" id="A0AAW0BLS6"/>
<dbReference type="Proteomes" id="UP001362999">
    <property type="component" value="Unassembled WGS sequence"/>
</dbReference>
<evidence type="ECO:0000313" key="3">
    <source>
        <dbReference type="Proteomes" id="UP001362999"/>
    </source>
</evidence>
<gene>
    <name evidence="2" type="ORF">R3P38DRAFT_3315443</name>
</gene>
<dbReference type="EMBL" id="JAWWNJ010000030">
    <property type="protein sequence ID" value="KAK7027003.1"/>
    <property type="molecule type" value="Genomic_DNA"/>
</dbReference>
<accession>A0AAW0BLS6</accession>
<reference evidence="2 3" key="1">
    <citation type="journal article" date="2024" name="J Genomics">
        <title>Draft genome sequencing and assembly of Favolaschia claudopus CIRM-BRFM 2984 isolated from oak limbs.</title>
        <authorList>
            <person name="Navarro D."/>
            <person name="Drula E."/>
            <person name="Chaduli D."/>
            <person name="Cazenave R."/>
            <person name="Ahrendt S."/>
            <person name="Wang J."/>
            <person name="Lipzen A."/>
            <person name="Daum C."/>
            <person name="Barry K."/>
            <person name="Grigoriev I.V."/>
            <person name="Favel A."/>
            <person name="Rosso M.N."/>
            <person name="Martin F."/>
        </authorList>
    </citation>
    <scope>NUCLEOTIDE SEQUENCE [LARGE SCALE GENOMIC DNA]</scope>
    <source>
        <strain evidence="2 3">CIRM-BRFM 2984</strain>
    </source>
</reference>
<keyword evidence="3" id="KW-1185">Reference proteome</keyword>
<organism evidence="2 3">
    <name type="scientific">Favolaschia claudopus</name>
    <dbReference type="NCBI Taxonomy" id="2862362"/>
    <lineage>
        <taxon>Eukaryota</taxon>
        <taxon>Fungi</taxon>
        <taxon>Dikarya</taxon>
        <taxon>Basidiomycota</taxon>
        <taxon>Agaricomycotina</taxon>
        <taxon>Agaricomycetes</taxon>
        <taxon>Agaricomycetidae</taxon>
        <taxon>Agaricales</taxon>
        <taxon>Marasmiineae</taxon>
        <taxon>Mycenaceae</taxon>
        <taxon>Favolaschia</taxon>
    </lineage>
</organism>
<feature type="compositionally biased region" description="Basic residues" evidence="1">
    <location>
        <begin position="47"/>
        <end position="65"/>
    </location>
</feature>
<protein>
    <recommendedName>
        <fullName evidence="4">Reverse transcriptase zinc-binding domain-containing protein</fullName>
    </recommendedName>
</protein>